<dbReference type="Proteomes" id="UP000306635">
    <property type="component" value="Unassembled WGS sequence"/>
</dbReference>
<dbReference type="NCBIfam" id="NF041023">
    <property type="entry name" value="PP0621_fam"/>
    <property type="match status" value="1"/>
</dbReference>
<evidence type="ECO:0000313" key="2">
    <source>
        <dbReference type="Proteomes" id="UP000306635"/>
    </source>
</evidence>
<reference evidence="1 2" key="1">
    <citation type="submission" date="2019-04" db="EMBL/GenBank/DDBJ databases">
        <authorList>
            <person name="Li M."/>
        </authorList>
    </citation>
    <scope>NUCLEOTIDE SEQUENCE [LARGE SCALE GENOMIC DNA]</scope>
    <source>
        <strain evidence="1 2">LAM1902</strain>
    </source>
</reference>
<name>A0A5R9RC40_9PSED</name>
<keyword evidence="2" id="KW-1185">Reference proteome</keyword>
<comment type="caution">
    <text evidence="1">The sequence shown here is derived from an EMBL/GenBank/DDBJ whole genome shotgun (WGS) entry which is preliminary data.</text>
</comment>
<proteinExistence type="predicted"/>
<dbReference type="RefSeq" id="WP_138520315.1">
    <property type="nucleotide sequence ID" value="NZ_JAOCBK010000001.1"/>
</dbReference>
<organism evidence="1 2">
    <name type="scientific">Pseudomonas nicosulfuronedens</name>
    <dbReference type="NCBI Taxonomy" id="2571105"/>
    <lineage>
        <taxon>Bacteria</taxon>
        <taxon>Pseudomonadati</taxon>
        <taxon>Pseudomonadota</taxon>
        <taxon>Gammaproteobacteria</taxon>
        <taxon>Pseudomonadales</taxon>
        <taxon>Pseudomonadaceae</taxon>
        <taxon>Pseudomonas</taxon>
    </lineage>
</organism>
<gene>
    <name evidence="1" type="ORF">FAS41_03875</name>
</gene>
<sequence>MAMTRLLFWIALFALGWWLWRKATRPARPVEKPKGNDSAAPMVRCAQCGVHVPQTHALQDESKWYCSRAHLEQDRTDRGR</sequence>
<evidence type="ECO:0008006" key="3">
    <source>
        <dbReference type="Google" id="ProtNLM"/>
    </source>
</evidence>
<accession>A0A5R9RC40</accession>
<evidence type="ECO:0000313" key="1">
    <source>
        <dbReference type="EMBL" id="TLX80796.1"/>
    </source>
</evidence>
<dbReference type="EMBL" id="SWDV01000002">
    <property type="protein sequence ID" value="TLX80796.1"/>
    <property type="molecule type" value="Genomic_DNA"/>
</dbReference>
<dbReference type="AlphaFoldDB" id="A0A5R9RC40"/>
<protein>
    <recommendedName>
        <fullName evidence="3">MYND finger</fullName>
    </recommendedName>
</protein>
<dbReference type="InterPro" id="IPR049708">
    <property type="entry name" value="PP0621-like"/>
</dbReference>
<dbReference type="OrthoDB" id="9814432at2"/>